<protein>
    <submittedName>
        <fullName evidence="5">Uncharacterized protein</fullName>
    </submittedName>
</protein>
<keyword evidence="4" id="KW-0812">Transmembrane</keyword>
<reference evidence="5 6" key="1">
    <citation type="submission" date="2023-03" db="EMBL/GenBank/DDBJ databases">
        <title>High-quality genome of Scylla paramamosain provides insights in environmental adaptation.</title>
        <authorList>
            <person name="Zhang L."/>
        </authorList>
    </citation>
    <scope>NUCLEOTIDE SEQUENCE [LARGE SCALE GENOMIC DNA]</scope>
    <source>
        <strain evidence="5">LZ_2023a</strain>
        <tissue evidence="5">Muscle</tissue>
    </source>
</reference>
<dbReference type="GO" id="GO:0032222">
    <property type="term" value="P:regulation of synaptic transmission, cholinergic"/>
    <property type="evidence" value="ECO:0007669"/>
    <property type="project" value="InterPro"/>
</dbReference>
<dbReference type="EMBL" id="JARAKH010000019">
    <property type="protein sequence ID" value="KAK8394322.1"/>
    <property type="molecule type" value="Genomic_DNA"/>
</dbReference>
<organism evidence="5 6">
    <name type="scientific">Scylla paramamosain</name>
    <name type="common">Mud crab</name>
    <dbReference type="NCBI Taxonomy" id="85552"/>
    <lineage>
        <taxon>Eukaryota</taxon>
        <taxon>Metazoa</taxon>
        <taxon>Ecdysozoa</taxon>
        <taxon>Arthropoda</taxon>
        <taxon>Crustacea</taxon>
        <taxon>Multicrustacea</taxon>
        <taxon>Malacostraca</taxon>
        <taxon>Eumalacostraca</taxon>
        <taxon>Eucarida</taxon>
        <taxon>Decapoda</taxon>
        <taxon>Pleocyemata</taxon>
        <taxon>Brachyura</taxon>
        <taxon>Eubrachyura</taxon>
        <taxon>Portunoidea</taxon>
        <taxon>Portunidae</taxon>
        <taxon>Portuninae</taxon>
        <taxon>Scylla</taxon>
    </lineage>
</organism>
<keyword evidence="6" id="KW-1185">Reference proteome</keyword>
<gene>
    <name evidence="5" type="ORF">O3P69_006491</name>
</gene>
<keyword evidence="4" id="KW-0472">Membrane</keyword>
<dbReference type="Proteomes" id="UP001487740">
    <property type="component" value="Unassembled WGS sequence"/>
</dbReference>
<keyword evidence="2" id="KW-0325">Glycoprotein</keyword>
<dbReference type="Pfam" id="PF17064">
    <property type="entry name" value="QVR"/>
    <property type="match status" value="1"/>
</dbReference>
<dbReference type="PANTHER" id="PTHR38332:SF1">
    <property type="entry name" value="RE49668P"/>
    <property type="match status" value="1"/>
</dbReference>
<keyword evidence="4" id="KW-1133">Transmembrane helix</keyword>
<evidence type="ECO:0000256" key="3">
    <source>
        <dbReference type="SAM" id="MobiDB-lite"/>
    </source>
</evidence>
<feature type="region of interest" description="Disordered" evidence="3">
    <location>
        <begin position="1"/>
        <end position="79"/>
    </location>
</feature>
<dbReference type="AlphaFoldDB" id="A0AAW0U7I4"/>
<sequence>MSKERPVLSSEPGDKKSLLAGSVTQPPQFGPVQTLRSQDRNPKSLVLVDLPLQAPVPDSSLLESPPQQTPRAQLPVQASPRPHSQPFLLFFTLAAAWAGVEGLDCFKCGSVNGSDPQCSDPFHHNHSTTYLASPCLAGWKGREGAFPATHCVKLSGYFYQTGESMFVRGCTTDSGTLTVDTELGRQSHCGVFLYDDRLVVGCVEACNEFDGCNASSHVSASPYLLLFLLVLLLLLLFVHLLSVRVGDGADL</sequence>
<evidence type="ECO:0000256" key="1">
    <source>
        <dbReference type="ARBA" id="ARBA00022729"/>
    </source>
</evidence>
<evidence type="ECO:0000313" key="6">
    <source>
        <dbReference type="Proteomes" id="UP001487740"/>
    </source>
</evidence>
<dbReference type="PANTHER" id="PTHR38332">
    <property type="entry name" value="PROTEIN CBG11604"/>
    <property type="match status" value="1"/>
</dbReference>
<evidence type="ECO:0000256" key="2">
    <source>
        <dbReference type="ARBA" id="ARBA00023180"/>
    </source>
</evidence>
<dbReference type="InterPro" id="IPR031424">
    <property type="entry name" value="QVR-like"/>
</dbReference>
<dbReference type="GO" id="GO:0030431">
    <property type="term" value="P:sleep"/>
    <property type="evidence" value="ECO:0007669"/>
    <property type="project" value="InterPro"/>
</dbReference>
<evidence type="ECO:0000313" key="5">
    <source>
        <dbReference type="EMBL" id="KAK8394322.1"/>
    </source>
</evidence>
<name>A0AAW0U7I4_SCYPA</name>
<accession>A0AAW0U7I4</accession>
<feature type="transmembrane region" description="Helical" evidence="4">
    <location>
        <begin position="223"/>
        <end position="242"/>
    </location>
</feature>
<feature type="compositionally biased region" description="Basic and acidic residues" evidence="3">
    <location>
        <begin position="1"/>
        <end position="17"/>
    </location>
</feature>
<keyword evidence="1" id="KW-0732">Signal</keyword>
<comment type="caution">
    <text evidence="5">The sequence shown here is derived from an EMBL/GenBank/DDBJ whole genome shotgun (WGS) entry which is preliminary data.</text>
</comment>
<evidence type="ECO:0000256" key="4">
    <source>
        <dbReference type="SAM" id="Phobius"/>
    </source>
</evidence>
<proteinExistence type="predicted"/>
<feature type="compositionally biased region" description="Polar residues" evidence="3">
    <location>
        <begin position="61"/>
        <end position="71"/>
    </location>
</feature>